<name>A0A9W6C7S3_9FIRM</name>
<keyword evidence="4 7" id="KW-0812">Transmembrane</keyword>
<keyword evidence="5 7" id="KW-1133">Transmembrane helix</keyword>
<dbReference type="Proteomes" id="UP001145145">
    <property type="component" value="Unassembled WGS sequence"/>
</dbReference>
<proteinExistence type="inferred from homology"/>
<feature type="transmembrane region" description="Helical" evidence="7">
    <location>
        <begin position="206"/>
        <end position="227"/>
    </location>
</feature>
<evidence type="ECO:0000313" key="10">
    <source>
        <dbReference type="Proteomes" id="UP001145145"/>
    </source>
</evidence>
<evidence type="ECO:0000256" key="7">
    <source>
        <dbReference type="SAM" id="Phobius"/>
    </source>
</evidence>
<dbReference type="PANTHER" id="PTHR40074">
    <property type="entry name" value="O-ACETYLTRANSFERASE WECH"/>
    <property type="match status" value="1"/>
</dbReference>
<dbReference type="AlphaFoldDB" id="A0A9W6C7S3"/>
<keyword evidence="6 7" id="KW-0472">Membrane</keyword>
<feature type="transmembrane region" description="Helical" evidence="7">
    <location>
        <begin position="120"/>
        <end position="139"/>
    </location>
</feature>
<keyword evidence="10" id="KW-1185">Reference proteome</keyword>
<dbReference type="GO" id="GO:0005886">
    <property type="term" value="C:plasma membrane"/>
    <property type="evidence" value="ECO:0007669"/>
    <property type="project" value="UniProtKB-SubCell"/>
</dbReference>
<feature type="transmembrane region" description="Helical" evidence="7">
    <location>
        <begin position="48"/>
        <end position="67"/>
    </location>
</feature>
<dbReference type="Pfam" id="PF01757">
    <property type="entry name" value="Acyl_transf_3"/>
    <property type="match status" value="1"/>
</dbReference>
<evidence type="ECO:0000256" key="6">
    <source>
        <dbReference type="ARBA" id="ARBA00023136"/>
    </source>
</evidence>
<accession>A0A9W6C7S3</accession>
<dbReference type="PANTHER" id="PTHR40074:SF2">
    <property type="entry name" value="O-ACETYLTRANSFERASE WECH"/>
    <property type="match status" value="1"/>
</dbReference>
<feature type="domain" description="Acyltransferase 3" evidence="8">
    <location>
        <begin position="5"/>
        <end position="326"/>
    </location>
</feature>
<protein>
    <recommendedName>
        <fullName evidence="8">Acyltransferase 3 domain-containing protein</fullName>
    </recommendedName>
</protein>
<evidence type="ECO:0000313" key="9">
    <source>
        <dbReference type="EMBL" id="GLG05974.1"/>
    </source>
</evidence>
<feature type="transmembrane region" description="Helical" evidence="7">
    <location>
        <begin position="10"/>
        <end position="28"/>
    </location>
</feature>
<dbReference type="InterPro" id="IPR002656">
    <property type="entry name" value="Acyl_transf_3_dom"/>
</dbReference>
<feature type="transmembrane region" description="Helical" evidence="7">
    <location>
        <begin position="175"/>
        <end position="194"/>
    </location>
</feature>
<evidence type="ECO:0000259" key="8">
    <source>
        <dbReference type="Pfam" id="PF01757"/>
    </source>
</evidence>
<organism evidence="9 10">
    <name type="scientific">Sellimonas catena</name>
    <dbReference type="NCBI Taxonomy" id="2994035"/>
    <lineage>
        <taxon>Bacteria</taxon>
        <taxon>Bacillati</taxon>
        <taxon>Bacillota</taxon>
        <taxon>Clostridia</taxon>
        <taxon>Lachnospirales</taxon>
        <taxon>Lachnospiraceae</taxon>
        <taxon>Sellimonas</taxon>
    </lineage>
</organism>
<reference evidence="9 10" key="1">
    <citation type="journal article" date="2023" name="Int. J. Syst. Evol. Microbiol.">
        <title>Sellimonas catena sp. nov., isolated from human faeces.</title>
        <authorList>
            <person name="Hisatomi A."/>
            <person name="Ohkuma M."/>
            <person name="Sakamoto M."/>
        </authorList>
    </citation>
    <scope>NUCLEOTIDE SEQUENCE [LARGE SCALE GENOMIC DNA]</scope>
    <source>
        <strain evidence="9 10">12EGH17</strain>
    </source>
</reference>
<feature type="transmembrane region" description="Helical" evidence="7">
    <location>
        <begin position="239"/>
        <end position="260"/>
    </location>
</feature>
<comment type="subcellular location">
    <subcellularLocation>
        <location evidence="1">Cell membrane</location>
        <topology evidence="1">Multi-pass membrane protein</topology>
    </subcellularLocation>
</comment>
<evidence type="ECO:0000256" key="1">
    <source>
        <dbReference type="ARBA" id="ARBA00004651"/>
    </source>
</evidence>
<gene>
    <name evidence="9" type="ORF">Selli1_31480</name>
</gene>
<dbReference type="RefSeq" id="WP_191426679.1">
    <property type="nucleotide sequence ID" value="NZ_BSBO01000042.1"/>
</dbReference>
<evidence type="ECO:0000256" key="4">
    <source>
        <dbReference type="ARBA" id="ARBA00022692"/>
    </source>
</evidence>
<keyword evidence="3" id="KW-1003">Cell membrane</keyword>
<evidence type="ECO:0000256" key="3">
    <source>
        <dbReference type="ARBA" id="ARBA00022475"/>
    </source>
</evidence>
<feature type="transmembrane region" description="Helical" evidence="7">
    <location>
        <begin position="272"/>
        <end position="291"/>
    </location>
</feature>
<comment type="similarity">
    <text evidence="2">Belongs to the acyltransferase 3 family.</text>
</comment>
<feature type="transmembrane region" description="Helical" evidence="7">
    <location>
        <begin position="303"/>
        <end position="327"/>
    </location>
</feature>
<sequence length="337" mass="39021">MKEKNYNLELIRMISFVLVIAIHVSNYFCRAYGEIPNSEYAFSLVVDTAARVSVPSFFMISGALLLGREETLKKHCRRILRFLSVLAVWSVVYYLWNTCYMKTEVKLQEIIFVPAEAHLWYLYAMIPIYLVLPFLQVMCRNLSKNLETALLIISTGAVLLNFRTTFTGEELYYDLPLIGDKVYTYYLFFGYYISKYRKKIPIRQKTAVLICIFSMAVSFGATMGATFAKGYHYEKELTYGSPFVILASVMFFIIMIRVNDGNFQPSDRRKRIIDLFCNCSFGIYLIHILFLDNYKKYMEPTDFTAWIAIPGLTFVIAAVSFVCVLIMRQTTIGKKIT</sequence>
<feature type="transmembrane region" description="Helical" evidence="7">
    <location>
        <begin position="146"/>
        <end position="163"/>
    </location>
</feature>
<evidence type="ECO:0000256" key="2">
    <source>
        <dbReference type="ARBA" id="ARBA00007400"/>
    </source>
</evidence>
<dbReference type="GO" id="GO:0016413">
    <property type="term" value="F:O-acetyltransferase activity"/>
    <property type="evidence" value="ECO:0007669"/>
    <property type="project" value="TreeGrafter"/>
</dbReference>
<evidence type="ECO:0000256" key="5">
    <source>
        <dbReference type="ARBA" id="ARBA00022989"/>
    </source>
</evidence>
<comment type="caution">
    <text evidence="9">The sequence shown here is derived from an EMBL/GenBank/DDBJ whole genome shotgun (WGS) entry which is preliminary data.</text>
</comment>
<feature type="transmembrane region" description="Helical" evidence="7">
    <location>
        <begin position="79"/>
        <end position="96"/>
    </location>
</feature>
<dbReference type="EMBL" id="BSBO01000042">
    <property type="protein sequence ID" value="GLG05974.1"/>
    <property type="molecule type" value="Genomic_DNA"/>
</dbReference>
<dbReference type="GO" id="GO:0009246">
    <property type="term" value="P:enterobacterial common antigen biosynthetic process"/>
    <property type="evidence" value="ECO:0007669"/>
    <property type="project" value="TreeGrafter"/>
</dbReference>